<dbReference type="RefSeq" id="WP_081204556.1">
    <property type="nucleotide sequence ID" value="NZ_FOCZ01000003.1"/>
</dbReference>
<evidence type="ECO:0000256" key="4">
    <source>
        <dbReference type="ARBA" id="ARBA00023295"/>
    </source>
</evidence>
<dbReference type="Gene3D" id="2.70.98.30">
    <property type="entry name" value="Golgi alpha-mannosidase II, domain 4"/>
    <property type="match status" value="1"/>
</dbReference>
<feature type="domain" description="Glycosyl hydrolase family 38 C-terminal" evidence="7">
    <location>
        <begin position="507"/>
        <end position="651"/>
    </location>
</feature>
<feature type="signal peptide" evidence="5">
    <location>
        <begin position="1"/>
        <end position="18"/>
    </location>
</feature>
<dbReference type="GO" id="GO:0004559">
    <property type="term" value="F:alpha-mannosidase activity"/>
    <property type="evidence" value="ECO:0007669"/>
    <property type="project" value="InterPro"/>
</dbReference>
<keyword evidence="3 8" id="KW-0378">Hydrolase</keyword>
<dbReference type="Gene3D" id="1.20.1270.50">
    <property type="entry name" value="Glycoside hydrolase family 38, central domain"/>
    <property type="match status" value="1"/>
</dbReference>
<dbReference type="SUPFAM" id="SSF74650">
    <property type="entry name" value="Galactose mutarotase-like"/>
    <property type="match status" value="1"/>
</dbReference>
<evidence type="ECO:0000256" key="5">
    <source>
        <dbReference type="SAM" id="SignalP"/>
    </source>
</evidence>
<dbReference type="InterPro" id="IPR011013">
    <property type="entry name" value="Gal_mutarotase_sf_dom"/>
</dbReference>
<evidence type="ECO:0000313" key="9">
    <source>
        <dbReference type="Proteomes" id="UP000192610"/>
    </source>
</evidence>
<evidence type="ECO:0000313" key="8">
    <source>
        <dbReference type="EMBL" id="OQP40052.1"/>
    </source>
</evidence>
<dbReference type="GO" id="GO:0009313">
    <property type="term" value="P:oligosaccharide catabolic process"/>
    <property type="evidence" value="ECO:0007669"/>
    <property type="project" value="TreeGrafter"/>
</dbReference>
<dbReference type="InterPro" id="IPR028995">
    <property type="entry name" value="Glyco_hydro_57/38_cen_sf"/>
</dbReference>
<dbReference type="SUPFAM" id="SSF88688">
    <property type="entry name" value="Families 57/38 glycoside transferase middle domain"/>
    <property type="match status" value="1"/>
</dbReference>
<proteinExistence type="inferred from homology"/>
<dbReference type="AlphaFoldDB" id="A0A1V9E1T0"/>
<reference evidence="9" key="1">
    <citation type="submission" date="2016-04" db="EMBL/GenBank/DDBJ databases">
        <authorList>
            <person name="Chen L."/>
            <person name="Zhuang W."/>
            <person name="Wang G."/>
        </authorList>
    </citation>
    <scope>NUCLEOTIDE SEQUENCE [LARGE SCALE GENOMIC DNA]</scope>
    <source>
        <strain evidence="9">17621</strain>
    </source>
</reference>
<dbReference type="GO" id="GO:0046872">
    <property type="term" value="F:metal ion binding"/>
    <property type="evidence" value="ECO:0007669"/>
    <property type="project" value="UniProtKB-KW"/>
</dbReference>
<sequence>MKQLLFSILLFCVLKAPAQTAWFIDGYHGGIYGHIPSWQTKFMVEKLAQYPSWFINLELEPESWDTIAVRDAVNYAAFQKLISDQSANARIEYVNPAYGQAYMYNIAGESVIRQFYYGIKKLRQHFPGIPFTTYSSEEPCFTSALPQILQSYGFKYASLKNPNTCWGGYTRAFGGELVNWIGPDGSSILTSPRYEVEAFKPHSIWETIASGNSKEYVQKAFAYGIQHPVGMCLQDAGWSFGPWLRGANETGNNGVYVPTKYTTWRNYFRNVAEGHVIKDWHFSQEDVLVGLMWGAQVLQRIAQRVRYAENAMLQAEKLAAMATSWKGTTWPENSFSEAWRTLLLSQHHDCWIVPYNGKKDDTWADKVVKWTGFTNHLSDSITTLATQQLSGRAGDYVRVFNTTATERNELVRYGDQLFRAKVPPMGYVSYQLNALPLVKGASLNKLTNGLYQVETDLYRIVIDPAKGGTVTSWIAKQVNNKEFIEPGKRLNELRGNFYNKGGMLSSADKTAEVEVLENGPAEVKLAIKGSIAGTPFTQTIRVQQGQPRVDIHLKIDWKDNPAIGEYYDEPKDTQVRKAYYDDRFKLLALFPVNLSAQRIVKNAPFDVTQSKLSNTFYNRWDSIKNNVLLNWVDVEDGKGEYGLALFSDHTTTYTHGENFPLGLTIQYSGNGIFYRNYTIDGPTEINYALLPHKGKWDAAGLWAEGTKWNEPLITTAAADDGRRSLLQTEQGIEVSSVTAVDNALQVRLFNAAAKSPVVKVYLGFTARSAVEVELDGRTIKTFPIHTDKTGRRWVALPMPQFAIRTIKFEHA</sequence>
<keyword evidence="4" id="KW-0326">Glycosidase</keyword>
<keyword evidence="2" id="KW-0479">Metal-binding</keyword>
<dbReference type="SUPFAM" id="SSF88713">
    <property type="entry name" value="Glycoside hydrolase/deacetylase"/>
    <property type="match status" value="1"/>
</dbReference>
<evidence type="ECO:0000259" key="6">
    <source>
        <dbReference type="Pfam" id="PF01074"/>
    </source>
</evidence>
<evidence type="ECO:0000256" key="3">
    <source>
        <dbReference type="ARBA" id="ARBA00022801"/>
    </source>
</evidence>
<dbReference type="InterPro" id="IPR011682">
    <property type="entry name" value="Glyco_hydro_38_C"/>
</dbReference>
<dbReference type="PANTHER" id="PTHR46017:SF1">
    <property type="entry name" value="ALPHA-MANNOSIDASE 2C1"/>
    <property type="match status" value="1"/>
</dbReference>
<evidence type="ECO:0000256" key="1">
    <source>
        <dbReference type="ARBA" id="ARBA00009792"/>
    </source>
</evidence>
<dbReference type="PANTHER" id="PTHR46017">
    <property type="entry name" value="ALPHA-MANNOSIDASE 2C1"/>
    <property type="match status" value="1"/>
</dbReference>
<dbReference type="InterPro" id="IPR000602">
    <property type="entry name" value="Glyco_hydro_38_N"/>
</dbReference>
<dbReference type="Pfam" id="PF01074">
    <property type="entry name" value="Glyco_hydro_38N"/>
    <property type="match status" value="1"/>
</dbReference>
<dbReference type="GO" id="GO:0030246">
    <property type="term" value="F:carbohydrate binding"/>
    <property type="evidence" value="ECO:0007669"/>
    <property type="project" value="InterPro"/>
</dbReference>
<protein>
    <submittedName>
        <fullName evidence="8">Glycosyl hydrolase</fullName>
    </submittedName>
</protein>
<dbReference type="STRING" id="354355.SAMN05660816_02287"/>
<accession>A0A1V9E1T0</accession>
<dbReference type="InterPro" id="IPR037094">
    <property type="entry name" value="Glyco_hydro_38_cen_sf"/>
</dbReference>
<evidence type="ECO:0000259" key="7">
    <source>
        <dbReference type="Pfam" id="PF07748"/>
    </source>
</evidence>
<feature type="chain" id="PRO_5010713327" evidence="5">
    <location>
        <begin position="19"/>
        <end position="811"/>
    </location>
</feature>
<dbReference type="Proteomes" id="UP000192610">
    <property type="component" value="Unassembled WGS sequence"/>
</dbReference>
<dbReference type="Gene3D" id="3.20.110.10">
    <property type="entry name" value="Glycoside hydrolase 38, N terminal domain"/>
    <property type="match status" value="1"/>
</dbReference>
<dbReference type="EMBL" id="LVXG01000078">
    <property type="protein sequence ID" value="OQP40052.1"/>
    <property type="molecule type" value="Genomic_DNA"/>
</dbReference>
<gene>
    <name evidence="8" type="ORF">A4H97_17710</name>
</gene>
<feature type="domain" description="Glycoside hydrolase family 38 N-terminal" evidence="6">
    <location>
        <begin position="79"/>
        <end position="280"/>
    </location>
</feature>
<evidence type="ECO:0000256" key="2">
    <source>
        <dbReference type="ARBA" id="ARBA00022723"/>
    </source>
</evidence>
<dbReference type="Pfam" id="PF07748">
    <property type="entry name" value="Glyco_hydro_38C"/>
    <property type="match status" value="1"/>
</dbReference>
<name>A0A1V9E1T0_9BACT</name>
<keyword evidence="9" id="KW-1185">Reference proteome</keyword>
<dbReference type="GO" id="GO:0006013">
    <property type="term" value="P:mannose metabolic process"/>
    <property type="evidence" value="ECO:0007669"/>
    <property type="project" value="InterPro"/>
</dbReference>
<dbReference type="InterPro" id="IPR027291">
    <property type="entry name" value="Glyco_hydro_38_N_sf"/>
</dbReference>
<comment type="similarity">
    <text evidence="1">Belongs to the glycosyl hydrolase 38 family.</text>
</comment>
<dbReference type="InterPro" id="IPR011330">
    <property type="entry name" value="Glyco_hydro/deAcase_b/a-brl"/>
</dbReference>
<dbReference type="OrthoDB" id="9772207at2"/>
<keyword evidence="5" id="KW-0732">Signal</keyword>
<organism evidence="8 9">
    <name type="scientific">Niastella yeongjuensis</name>
    <dbReference type="NCBI Taxonomy" id="354355"/>
    <lineage>
        <taxon>Bacteria</taxon>
        <taxon>Pseudomonadati</taxon>
        <taxon>Bacteroidota</taxon>
        <taxon>Chitinophagia</taxon>
        <taxon>Chitinophagales</taxon>
        <taxon>Chitinophagaceae</taxon>
        <taxon>Niastella</taxon>
    </lineage>
</organism>
<comment type="caution">
    <text evidence="8">The sequence shown here is derived from an EMBL/GenBank/DDBJ whole genome shotgun (WGS) entry which is preliminary data.</text>
</comment>